<dbReference type="STRING" id="7217.B3LY82"/>
<proteinExistence type="predicted"/>
<name>B3LY82_DROAN</name>
<dbReference type="OrthoDB" id="7871751at2759"/>
<gene>
    <name evidence="2" type="primary">Dana\GF19951</name>
    <name evidence="2" type="synonym">dana_GLEANR_22357</name>
    <name evidence="2" type="ORF">GF19951</name>
</gene>
<protein>
    <submittedName>
        <fullName evidence="2">Uncharacterized protein</fullName>
    </submittedName>
</protein>
<feature type="region of interest" description="Disordered" evidence="1">
    <location>
        <begin position="1"/>
        <end position="41"/>
    </location>
</feature>
<dbReference type="HOGENOM" id="CLU_687486_0_0_1"/>
<dbReference type="eggNOG" id="ENOG502T9TS">
    <property type="taxonomic scope" value="Eukaryota"/>
</dbReference>
<evidence type="ECO:0000313" key="3">
    <source>
        <dbReference type="Proteomes" id="UP000007801"/>
    </source>
</evidence>
<dbReference type="KEGG" id="dan:6502686"/>
<dbReference type="Proteomes" id="UP000007801">
    <property type="component" value="Unassembled WGS sequence"/>
</dbReference>
<keyword evidence="3" id="KW-1185">Reference proteome</keyword>
<evidence type="ECO:0000313" key="2">
    <source>
        <dbReference type="EMBL" id="EDV43986.1"/>
    </source>
</evidence>
<dbReference type="GeneID" id="6502686"/>
<dbReference type="InParanoid" id="B3LY82"/>
<accession>B3LY82</accession>
<feature type="compositionally biased region" description="Polar residues" evidence="1">
    <location>
        <begin position="20"/>
        <end position="32"/>
    </location>
</feature>
<evidence type="ECO:0000256" key="1">
    <source>
        <dbReference type="SAM" id="MobiDB-lite"/>
    </source>
</evidence>
<sequence>MMRKKKSRGFSSSSASDSDPPQTLMASQQENSLAGIEDLSSGSDDQGVPFILVDSAVVHTRSDLDAALNLVEKRRMKMVKADSEDNHLLLLEDVSPPPELDLPINLGSKEAAKLRADEDERRFQEDLQSLCLSSLLRDEEITPATTDSISTEPLNKSTATKSSVEESRLLLQTTSNLEQIRMKLEELRKLQDAIMVPEPVPEPVNSRPSIRRQATFDIKRERGGAGSRHAISPPVISVDAEDSLKQSHTLNQTKAPMIIHTPSRSSTSLSSTSGGRKSPPLNTQQIINQIGDLLMQLQLQQEDGQALDEGSTYSYMVTFVPRGGVAKCSVQAITDLKPTTRKAVVQPQARPICSQLPISRTPIINIFSPSGTRLESTQPPVRSQASQLSVNTLKLEGSVLPFSHVAPLNLPESSSCRIKSPYMRKRPGTYLKVPAPARYCHGRKRD</sequence>
<reference evidence="2 3" key="1">
    <citation type="journal article" date="2007" name="Nature">
        <title>Evolution of genes and genomes on the Drosophila phylogeny.</title>
        <authorList>
            <consortium name="Drosophila 12 Genomes Consortium"/>
            <person name="Clark A.G."/>
            <person name="Eisen M.B."/>
            <person name="Smith D.R."/>
            <person name="Bergman C.M."/>
            <person name="Oliver B."/>
            <person name="Markow T.A."/>
            <person name="Kaufman T.C."/>
            <person name="Kellis M."/>
            <person name="Gelbart W."/>
            <person name="Iyer V.N."/>
            <person name="Pollard D.A."/>
            <person name="Sackton T.B."/>
            <person name="Larracuente A.M."/>
            <person name="Singh N.D."/>
            <person name="Abad J.P."/>
            <person name="Abt D.N."/>
            <person name="Adryan B."/>
            <person name="Aguade M."/>
            <person name="Akashi H."/>
            <person name="Anderson W.W."/>
            <person name="Aquadro C.F."/>
            <person name="Ardell D.H."/>
            <person name="Arguello R."/>
            <person name="Artieri C.G."/>
            <person name="Barbash D.A."/>
            <person name="Barker D."/>
            <person name="Barsanti P."/>
            <person name="Batterham P."/>
            <person name="Batzoglou S."/>
            <person name="Begun D."/>
            <person name="Bhutkar A."/>
            <person name="Blanco E."/>
            <person name="Bosak S.A."/>
            <person name="Bradley R.K."/>
            <person name="Brand A.D."/>
            <person name="Brent M.R."/>
            <person name="Brooks A.N."/>
            <person name="Brown R.H."/>
            <person name="Butlin R.K."/>
            <person name="Caggese C."/>
            <person name="Calvi B.R."/>
            <person name="Bernardo de Carvalho A."/>
            <person name="Caspi A."/>
            <person name="Castrezana S."/>
            <person name="Celniker S.E."/>
            <person name="Chang J.L."/>
            <person name="Chapple C."/>
            <person name="Chatterji S."/>
            <person name="Chinwalla A."/>
            <person name="Civetta A."/>
            <person name="Clifton S.W."/>
            <person name="Comeron J.M."/>
            <person name="Costello J.C."/>
            <person name="Coyne J.A."/>
            <person name="Daub J."/>
            <person name="David R.G."/>
            <person name="Delcher A.L."/>
            <person name="Delehaunty K."/>
            <person name="Do C.B."/>
            <person name="Ebling H."/>
            <person name="Edwards K."/>
            <person name="Eickbush T."/>
            <person name="Evans J.D."/>
            <person name="Filipski A."/>
            <person name="Findeiss S."/>
            <person name="Freyhult E."/>
            <person name="Fulton L."/>
            <person name="Fulton R."/>
            <person name="Garcia A.C."/>
            <person name="Gardiner A."/>
            <person name="Garfield D.A."/>
            <person name="Garvin B.E."/>
            <person name="Gibson G."/>
            <person name="Gilbert D."/>
            <person name="Gnerre S."/>
            <person name="Godfrey J."/>
            <person name="Good R."/>
            <person name="Gotea V."/>
            <person name="Gravely B."/>
            <person name="Greenberg A.J."/>
            <person name="Griffiths-Jones S."/>
            <person name="Gross S."/>
            <person name="Guigo R."/>
            <person name="Gustafson E.A."/>
            <person name="Haerty W."/>
            <person name="Hahn M.W."/>
            <person name="Halligan D.L."/>
            <person name="Halpern A.L."/>
            <person name="Halter G.M."/>
            <person name="Han M.V."/>
            <person name="Heger A."/>
            <person name="Hillier L."/>
            <person name="Hinrichs A.S."/>
            <person name="Holmes I."/>
            <person name="Hoskins R.A."/>
            <person name="Hubisz M.J."/>
            <person name="Hultmark D."/>
            <person name="Huntley M.A."/>
            <person name="Jaffe D.B."/>
            <person name="Jagadeeshan S."/>
            <person name="Jeck W.R."/>
            <person name="Johnson J."/>
            <person name="Jones C.D."/>
            <person name="Jordan W.C."/>
            <person name="Karpen G.H."/>
            <person name="Kataoka E."/>
            <person name="Keightley P.D."/>
            <person name="Kheradpour P."/>
            <person name="Kirkness E.F."/>
            <person name="Koerich L.B."/>
            <person name="Kristiansen K."/>
            <person name="Kudrna D."/>
            <person name="Kulathinal R.J."/>
            <person name="Kumar S."/>
            <person name="Kwok R."/>
            <person name="Lander E."/>
            <person name="Langley C.H."/>
            <person name="Lapoint R."/>
            <person name="Lazzaro B.P."/>
            <person name="Lee S.J."/>
            <person name="Levesque L."/>
            <person name="Li R."/>
            <person name="Lin C.F."/>
            <person name="Lin M.F."/>
            <person name="Lindblad-Toh K."/>
            <person name="Llopart A."/>
            <person name="Long M."/>
            <person name="Low L."/>
            <person name="Lozovsky E."/>
            <person name="Lu J."/>
            <person name="Luo M."/>
            <person name="Machado C.A."/>
            <person name="Makalowski W."/>
            <person name="Marzo M."/>
            <person name="Matsuda M."/>
            <person name="Matzkin L."/>
            <person name="McAllister B."/>
            <person name="McBride C.S."/>
            <person name="McKernan B."/>
            <person name="McKernan K."/>
            <person name="Mendez-Lago M."/>
            <person name="Minx P."/>
            <person name="Mollenhauer M.U."/>
            <person name="Montooth K."/>
            <person name="Mount S.M."/>
            <person name="Mu X."/>
            <person name="Myers E."/>
            <person name="Negre B."/>
            <person name="Newfeld S."/>
            <person name="Nielsen R."/>
            <person name="Noor M.A."/>
            <person name="O'Grady P."/>
            <person name="Pachter L."/>
            <person name="Papaceit M."/>
            <person name="Parisi M.J."/>
            <person name="Parisi M."/>
            <person name="Parts L."/>
            <person name="Pedersen J.S."/>
            <person name="Pesole G."/>
            <person name="Phillippy A.M."/>
            <person name="Ponting C.P."/>
            <person name="Pop M."/>
            <person name="Porcelli D."/>
            <person name="Powell J.R."/>
            <person name="Prohaska S."/>
            <person name="Pruitt K."/>
            <person name="Puig M."/>
            <person name="Quesneville H."/>
            <person name="Ram K.R."/>
            <person name="Rand D."/>
            <person name="Rasmussen M.D."/>
            <person name="Reed L.K."/>
            <person name="Reenan R."/>
            <person name="Reily A."/>
            <person name="Remington K.A."/>
            <person name="Rieger T.T."/>
            <person name="Ritchie M.G."/>
            <person name="Robin C."/>
            <person name="Rogers Y.H."/>
            <person name="Rohde C."/>
            <person name="Rozas J."/>
            <person name="Rubenfield M.J."/>
            <person name="Ruiz A."/>
            <person name="Russo S."/>
            <person name="Salzberg S.L."/>
            <person name="Sanchez-Gracia A."/>
            <person name="Saranga D.J."/>
            <person name="Sato H."/>
            <person name="Schaeffer S.W."/>
            <person name="Schatz M.C."/>
            <person name="Schlenke T."/>
            <person name="Schwartz R."/>
            <person name="Segarra C."/>
            <person name="Singh R.S."/>
            <person name="Sirot L."/>
            <person name="Sirota M."/>
            <person name="Sisneros N.B."/>
            <person name="Smith C.D."/>
            <person name="Smith T.F."/>
            <person name="Spieth J."/>
            <person name="Stage D.E."/>
            <person name="Stark A."/>
            <person name="Stephan W."/>
            <person name="Strausberg R.L."/>
            <person name="Strempel S."/>
            <person name="Sturgill D."/>
            <person name="Sutton G."/>
            <person name="Sutton G.G."/>
            <person name="Tao W."/>
            <person name="Teichmann S."/>
            <person name="Tobari Y.N."/>
            <person name="Tomimura Y."/>
            <person name="Tsolas J.M."/>
            <person name="Valente V.L."/>
            <person name="Venter E."/>
            <person name="Venter J.C."/>
            <person name="Vicario S."/>
            <person name="Vieira F.G."/>
            <person name="Vilella A.J."/>
            <person name="Villasante A."/>
            <person name="Walenz B."/>
            <person name="Wang J."/>
            <person name="Wasserman M."/>
            <person name="Watts T."/>
            <person name="Wilson D."/>
            <person name="Wilson R.K."/>
            <person name="Wing R.A."/>
            <person name="Wolfner M.F."/>
            <person name="Wong A."/>
            <person name="Wong G.K."/>
            <person name="Wu C.I."/>
            <person name="Wu G."/>
            <person name="Yamamoto D."/>
            <person name="Yang H.P."/>
            <person name="Yang S.P."/>
            <person name="Yorke J.A."/>
            <person name="Yoshida K."/>
            <person name="Zdobnov E."/>
            <person name="Zhang P."/>
            <person name="Zhang Y."/>
            <person name="Zimin A.V."/>
            <person name="Baldwin J."/>
            <person name="Abdouelleil A."/>
            <person name="Abdulkadir J."/>
            <person name="Abebe A."/>
            <person name="Abera B."/>
            <person name="Abreu J."/>
            <person name="Acer S.C."/>
            <person name="Aftuck L."/>
            <person name="Alexander A."/>
            <person name="An P."/>
            <person name="Anderson E."/>
            <person name="Anderson S."/>
            <person name="Arachi H."/>
            <person name="Azer M."/>
            <person name="Bachantsang P."/>
            <person name="Barry A."/>
            <person name="Bayul T."/>
            <person name="Berlin A."/>
            <person name="Bessette D."/>
            <person name="Bloom T."/>
            <person name="Blye J."/>
            <person name="Boguslavskiy L."/>
            <person name="Bonnet C."/>
            <person name="Boukhgalter B."/>
            <person name="Bourzgui I."/>
            <person name="Brown A."/>
            <person name="Cahill P."/>
            <person name="Channer S."/>
            <person name="Cheshatsang Y."/>
            <person name="Chuda L."/>
            <person name="Citroen M."/>
            <person name="Collymore A."/>
            <person name="Cooke P."/>
            <person name="Costello M."/>
            <person name="D'Aco K."/>
            <person name="Daza R."/>
            <person name="De Haan G."/>
            <person name="DeGray S."/>
            <person name="DeMaso C."/>
            <person name="Dhargay N."/>
            <person name="Dooley K."/>
            <person name="Dooley E."/>
            <person name="Doricent M."/>
            <person name="Dorje P."/>
            <person name="Dorjee K."/>
            <person name="Dupes A."/>
            <person name="Elong R."/>
            <person name="Falk J."/>
            <person name="Farina A."/>
            <person name="Faro S."/>
            <person name="Ferguson D."/>
            <person name="Fisher S."/>
            <person name="Foley C.D."/>
            <person name="Franke A."/>
            <person name="Friedrich D."/>
            <person name="Gadbois L."/>
            <person name="Gearin G."/>
            <person name="Gearin C.R."/>
            <person name="Giannoukos G."/>
            <person name="Goode T."/>
            <person name="Graham J."/>
            <person name="Grandbois E."/>
            <person name="Grewal S."/>
            <person name="Gyaltsen K."/>
            <person name="Hafez N."/>
            <person name="Hagos B."/>
            <person name="Hall J."/>
            <person name="Henson C."/>
            <person name="Hollinger A."/>
            <person name="Honan T."/>
            <person name="Huard M.D."/>
            <person name="Hughes L."/>
            <person name="Hurhula B."/>
            <person name="Husby M.E."/>
            <person name="Kamat A."/>
            <person name="Kanga B."/>
            <person name="Kashin S."/>
            <person name="Khazanovich D."/>
            <person name="Kisner P."/>
            <person name="Lance K."/>
            <person name="Lara M."/>
            <person name="Lee W."/>
            <person name="Lennon N."/>
            <person name="Letendre F."/>
            <person name="LeVine R."/>
            <person name="Lipovsky A."/>
            <person name="Liu X."/>
            <person name="Liu J."/>
            <person name="Liu S."/>
            <person name="Lokyitsang T."/>
            <person name="Lokyitsang Y."/>
            <person name="Lubonja R."/>
            <person name="Lui A."/>
            <person name="MacDonald P."/>
            <person name="Magnisalis V."/>
            <person name="Maru K."/>
            <person name="Matthews C."/>
            <person name="McCusker W."/>
            <person name="McDonough S."/>
            <person name="Mehta T."/>
            <person name="Meldrim J."/>
            <person name="Meneus L."/>
            <person name="Mihai O."/>
            <person name="Mihalev A."/>
            <person name="Mihova T."/>
            <person name="Mittelman R."/>
            <person name="Mlenga V."/>
            <person name="Montmayeur A."/>
            <person name="Mulrain L."/>
            <person name="Navidi A."/>
            <person name="Naylor J."/>
            <person name="Negash T."/>
            <person name="Nguyen T."/>
            <person name="Nguyen N."/>
            <person name="Nicol R."/>
            <person name="Norbu C."/>
            <person name="Norbu N."/>
            <person name="Novod N."/>
            <person name="O'Neill B."/>
            <person name="Osman S."/>
            <person name="Markiewicz E."/>
            <person name="Oyono O.L."/>
            <person name="Patti C."/>
            <person name="Phunkhang P."/>
            <person name="Pierre F."/>
            <person name="Priest M."/>
            <person name="Raghuraman S."/>
            <person name="Rege F."/>
            <person name="Reyes R."/>
            <person name="Rise C."/>
            <person name="Rogov P."/>
            <person name="Ross K."/>
            <person name="Ryan E."/>
            <person name="Settipalli S."/>
            <person name="Shea T."/>
            <person name="Sherpa N."/>
            <person name="Shi L."/>
            <person name="Shih D."/>
            <person name="Sparrow T."/>
            <person name="Spaulding J."/>
            <person name="Stalker J."/>
            <person name="Stange-Thomann N."/>
            <person name="Stavropoulos S."/>
            <person name="Stone C."/>
            <person name="Strader C."/>
            <person name="Tesfaye S."/>
            <person name="Thomson T."/>
            <person name="Thoulutsang Y."/>
            <person name="Thoulutsang D."/>
            <person name="Topham K."/>
            <person name="Topping I."/>
            <person name="Tsamla T."/>
            <person name="Vassiliev H."/>
            <person name="Vo A."/>
            <person name="Wangchuk T."/>
            <person name="Wangdi T."/>
            <person name="Weiand M."/>
            <person name="Wilkinson J."/>
            <person name="Wilson A."/>
            <person name="Yadav S."/>
            <person name="Young G."/>
            <person name="Yu Q."/>
            <person name="Zembek L."/>
            <person name="Zhong D."/>
            <person name="Zimmer A."/>
            <person name="Zwirko Z."/>
            <person name="Jaffe D.B."/>
            <person name="Alvarez P."/>
            <person name="Brockman W."/>
            <person name="Butler J."/>
            <person name="Chin C."/>
            <person name="Gnerre S."/>
            <person name="Grabherr M."/>
            <person name="Kleber M."/>
            <person name="Mauceli E."/>
            <person name="MacCallum I."/>
        </authorList>
    </citation>
    <scope>NUCLEOTIDE SEQUENCE [LARGE SCALE GENOMIC DNA]</scope>
    <source>
        <strain evidence="3">Tucson 14024-0371.13</strain>
    </source>
</reference>
<dbReference type="PhylomeDB" id="B3LY82"/>
<organism evidence="2 3">
    <name type="scientific">Drosophila ananassae</name>
    <name type="common">Fruit fly</name>
    <dbReference type="NCBI Taxonomy" id="7217"/>
    <lineage>
        <taxon>Eukaryota</taxon>
        <taxon>Metazoa</taxon>
        <taxon>Ecdysozoa</taxon>
        <taxon>Arthropoda</taxon>
        <taxon>Hexapoda</taxon>
        <taxon>Insecta</taxon>
        <taxon>Pterygota</taxon>
        <taxon>Neoptera</taxon>
        <taxon>Endopterygota</taxon>
        <taxon>Diptera</taxon>
        <taxon>Brachycera</taxon>
        <taxon>Muscomorpha</taxon>
        <taxon>Ephydroidea</taxon>
        <taxon>Drosophilidae</taxon>
        <taxon>Drosophila</taxon>
        <taxon>Sophophora</taxon>
    </lineage>
</organism>
<dbReference type="OMA" id="APARYCH"/>
<dbReference type="EMBL" id="CH902617">
    <property type="protein sequence ID" value="EDV43986.1"/>
    <property type="molecule type" value="Genomic_DNA"/>
</dbReference>
<dbReference type="AlphaFoldDB" id="B3LY82"/>